<dbReference type="eggNOG" id="KOG1773">
    <property type="taxonomic scope" value="Eukaryota"/>
</dbReference>
<dbReference type="PANTHER" id="PTHR21659">
    <property type="entry name" value="HYDROPHOBIC PROTEIN RCI2 LOW TEMPERATURE AND SALT RESPONSIVE PROTEIN LTI6 -RELATED"/>
    <property type="match status" value="1"/>
</dbReference>
<evidence type="ECO:0000256" key="5">
    <source>
        <dbReference type="ARBA" id="ARBA00023136"/>
    </source>
</evidence>
<evidence type="ECO:0000256" key="4">
    <source>
        <dbReference type="ARBA" id="ARBA00022989"/>
    </source>
</evidence>
<dbReference type="InterPro" id="IPR000612">
    <property type="entry name" value="PMP3"/>
</dbReference>
<evidence type="ECO:0000256" key="6">
    <source>
        <dbReference type="SAM" id="Phobius"/>
    </source>
</evidence>
<organism evidence="7 8">
    <name type="scientific">Bursaphelenchus xylophilus</name>
    <name type="common">Pinewood nematode worm</name>
    <name type="synonym">Aphelenchoides xylophilus</name>
    <dbReference type="NCBI Taxonomy" id="6326"/>
    <lineage>
        <taxon>Eukaryota</taxon>
        <taxon>Metazoa</taxon>
        <taxon>Ecdysozoa</taxon>
        <taxon>Nematoda</taxon>
        <taxon>Chromadorea</taxon>
        <taxon>Rhabditida</taxon>
        <taxon>Tylenchina</taxon>
        <taxon>Tylenchomorpha</taxon>
        <taxon>Aphelenchoidea</taxon>
        <taxon>Aphelenchoididae</taxon>
        <taxon>Bursaphelenchus</taxon>
    </lineage>
</organism>
<evidence type="ECO:0000313" key="8">
    <source>
        <dbReference type="WBParaSite" id="BXY_1725300.1"/>
    </source>
</evidence>
<feature type="transmembrane region" description="Helical" evidence="6">
    <location>
        <begin position="16"/>
        <end position="32"/>
    </location>
</feature>
<proteinExistence type="inferred from homology"/>
<comment type="subcellular location">
    <subcellularLocation>
        <location evidence="1">Membrane</location>
    </subcellularLocation>
</comment>
<dbReference type="Pfam" id="PF01679">
    <property type="entry name" value="Pmp3"/>
    <property type="match status" value="1"/>
</dbReference>
<evidence type="ECO:0000256" key="2">
    <source>
        <dbReference type="ARBA" id="ARBA00009530"/>
    </source>
</evidence>
<keyword evidence="5 6" id="KW-0472">Membrane</keyword>
<evidence type="ECO:0000313" key="7">
    <source>
        <dbReference type="Proteomes" id="UP000095284"/>
    </source>
</evidence>
<name>A0A1I7SW23_BURXY</name>
<dbReference type="GO" id="GO:0016020">
    <property type="term" value="C:membrane"/>
    <property type="evidence" value="ECO:0007669"/>
    <property type="project" value="UniProtKB-SubCell"/>
</dbReference>
<evidence type="ECO:0000256" key="3">
    <source>
        <dbReference type="ARBA" id="ARBA00022692"/>
    </source>
</evidence>
<keyword evidence="4 6" id="KW-1133">Transmembrane helix</keyword>
<dbReference type="WBParaSite" id="BXY_1725300.1">
    <property type="protein sequence ID" value="BXY_1725300.1"/>
    <property type="gene ID" value="BXY_1725300"/>
</dbReference>
<keyword evidence="3 6" id="KW-0812">Transmembrane</keyword>
<sequence>MNILTKMSDGCGAREIIWLILSFILPPLAVFIRNDELNVHVFISILLLFIFWLPAVLHSLWCCFYRTSSYTSPVDQEQQ</sequence>
<evidence type="ECO:0000256" key="1">
    <source>
        <dbReference type="ARBA" id="ARBA00004370"/>
    </source>
</evidence>
<comment type="similarity">
    <text evidence="2">Belongs to the UPF0057 (PMP3) family.</text>
</comment>
<dbReference type="AlphaFoldDB" id="A0A1I7SW23"/>
<protein>
    <submittedName>
        <fullName evidence="8">YqaE/Pmp3 family membrane protein</fullName>
    </submittedName>
</protein>
<feature type="transmembrane region" description="Helical" evidence="6">
    <location>
        <begin position="39"/>
        <end position="61"/>
    </location>
</feature>
<accession>A0A1I7SW23</accession>
<dbReference type="PANTHER" id="PTHR21659:SF16">
    <property type="entry name" value="UPF0057 MEMBRANE PROTEIN C04G6.5-RELATED"/>
    <property type="match status" value="1"/>
</dbReference>
<reference evidence="8" key="1">
    <citation type="submission" date="2016-11" db="UniProtKB">
        <authorList>
            <consortium name="WormBaseParasite"/>
        </authorList>
    </citation>
    <scope>IDENTIFICATION</scope>
</reference>
<dbReference type="Proteomes" id="UP000095284">
    <property type="component" value="Unplaced"/>
</dbReference>